<dbReference type="SUPFAM" id="SSF89942">
    <property type="entry name" value="eEF1-gamma domain"/>
    <property type="match status" value="1"/>
</dbReference>
<dbReference type="InterPro" id="IPR001662">
    <property type="entry name" value="EF1B_G_C"/>
</dbReference>
<dbReference type="SMART" id="SM01183">
    <property type="entry name" value="EF1G"/>
    <property type="match status" value="1"/>
</dbReference>
<feature type="domain" description="GST C-terminal" evidence="10">
    <location>
        <begin position="85"/>
        <end position="213"/>
    </location>
</feature>
<evidence type="ECO:0000256" key="3">
    <source>
        <dbReference type="ARBA" id="ARBA00022917"/>
    </source>
</evidence>
<evidence type="ECO:0000259" key="8">
    <source>
        <dbReference type="PROSITE" id="PS50040"/>
    </source>
</evidence>
<feature type="coiled-coil region" evidence="6">
    <location>
        <begin position="118"/>
        <end position="145"/>
    </location>
</feature>
<sequence>MASGTLYTYPDNFRAYKALIAAQYGGGSVKVAPEFVFGESNKTPEFLKKFPLGKVPAFESNTGVCITESNAIAYYVSSNELRGKSDSEKAQIIQWLSYADNEILPYTSAWVFPYMGIIEMNKQAVANAKNELKNVFQQLNQYLLTRTYLVGEEITLADIVLACTLLNAYKYVLDPNFRKPYQNLNRWFNTIINQPKVKNVIGTIKLCEKEPEVPKGIDSPSPQGKKEGKKKEKGGGDHKEQQPKQEQKKAAAPPAEELDETELALAEEPKSKDPFSSLPPGTFNMDDFKRAYSNQDTDKSIPYFWEKFDKENYSIWLAEYKYNDELKKVFMSCNLITGMFQRLDKMRKHAFASVCLFGKDDDNTISGIWIWRGQGLAFELSPDLQVDYESYAWTKLNPDNADHKKMINQYLEWSGKDKDGRAFNQGKIFK</sequence>
<dbReference type="CDD" id="cd03044">
    <property type="entry name" value="GST_N_EF1Bgamma"/>
    <property type="match status" value="1"/>
</dbReference>
<dbReference type="PROSITE" id="PS50405">
    <property type="entry name" value="GST_CTER"/>
    <property type="match status" value="1"/>
</dbReference>
<evidence type="ECO:0000256" key="6">
    <source>
        <dbReference type="SAM" id="Coils"/>
    </source>
</evidence>
<proteinExistence type="predicted"/>
<name>A0AAW1DLJ2_9HEMI</name>
<dbReference type="SFLD" id="SFLDG00358">
    <property type="entry name" value="Main_(cytGST)"/>
    <property type="match status" value="1"/>
</dbReference>
<organism evidence="11 12">
    <name type="scientific">Rhynocoris fuscipes</name>
    <dbReference type="NCBI Taxonomy" id="488301"/>
    <lineage>
        <taxon>Eukaryota</taxon>
        <taxon>Metazoa</taxon>
        <taxon>Ecdysozoa</taxon>
        <taxon>Arthropoda</taxon>
        <taxon>Hexapoda</taxon>
        <taxon>Insecta</taxon>
        <taxon>Pterygota</taxon>
        <taxon>Neoptera</taxon>
        <taxon>Paraneoptera</taxon>
        <taxon>Hemiptera</taxon>
        <taxon>Heteroptera</taxon>
        <taxon>Panheteroptera</taxon>
        <taxon>Cimicomorpha</taxon>
        <taxon>Reduviidae</taxon>
        <taxon>Harpactorinae</taxon>
        <taxon>Harpactorini</taxon>
        <taxon>Rhynocoris</taxon>
    </lineage>
</organism>
<dbReference type="PANTHER" id="PTHR43986">
    <property type="entry name" value="ELONGATION FACTOR 1-GAMMA"/>
    <property type="match status" value="1"/>
</dbReference>
<dbReference type="FunFam" id="3.40.30.10:FF:000233">
    <property type="entry name" value="Elongation factor 1-gamma"/>
    <property type="match status" value="1"/>
</dbReference>
<dbReference type="Pfam" id="PF00043">
    <property type="entry name" value="GST_C"/>
    <property type="match status" value="1"/>
</dbReference>
<feature type="domain" description="GST N-terminal" evidence="9">
    <location>
        <begin position="2"/>
        <end position="84"/>
    </location>
</feature>
<dbReference type="InterPro" id="IPR036433">
    <property type="entry name" value="EF1B_G_C_sf"/>
</dbReference>
<dbReference type="EMBL" id="JAPXFL010000001">
    <property type="protein sequence ID" value="KAK9511896.1"/>
    <property type="molecule type" value="Genomic_DNA"/>
</dbReference>
<dbReference type="InterPro" id="IPR004046">
    <property type="entry name" value="GST_C"/>
</dbReference>
<keyword evidence="2 5" id="KW-0251">Elongation factor</keyword>
<dbReference type="Pfam" id="PF02798">
    <property type="entry name" value="GST_N"/>
    <property type="match status" value="1"/>
</dbReference>
<evidence type="ECO:0000313" key="11">
    <source>
        <dbReference type="EMBL" id="KAK9511896.1"/>
    </source>
</evidence>
<dbReference type="InterPro" id="IPR010987">
    <property type="entry name" value="Glutathione-S-Trfase_C-like"/>
</dbReference>
<dbReference type="Gene3D" id="1.20.1050.10">
    <property type="match status" value="1"/>
</dbReference>
<dbReference type="InterPro" id="IPR004045">
    <property type="entry name" value="Glutathione_S-Trfase_N"/>
</dbReference>
<dbReference type="PANTHER" id="PTHR43986:SF1">
    <property type="entry name" value="ELONGATION FACTOR 1-GAMMA"/>
    <property type="match status" value="1"/>
</dbReference>
<dbReference type="Gene3D" id="3.40.30.10">
    <property type="entry name" value="Glutaredoxin"/>
    <property type="match status" value="1"/>
</dbReference>
<dbReference type="SFLD" id="SFLDS00019">
    <property type="entry name" value="Glutathione_Transferase_(cytos"/>
    <property type="match status" value="1"/>
</dbReference>
<keyword evidence="12" id="KW-1185">Reference proteome</keyword>
<dbReference type="FunFam" id="1.20.1050.10:FF:000006">
    <property type="entry name" value="Elongation factor 1 gamma"/>
    <property type="match status" value="1"/>
</dbReference>
<dbReference type="CDD" id="cd03181">
    <property type="entry name" value="GST_C_EF1Bgamma_like"/>
    <property type="match status" value="1"/>
</dbReference>
<evidence type="ECO:0000256" key="4">
    <source>
        <dbReference type="ARBA" id="ARBA00030426"/>
    </source>
</evidence>
<dbReference type="FunFam" id="3.30.70.1010:FF:000001">
    <property type="entry name" value="Elongation factor 1-gamma 1"/>
    <property type="match status" value="1"/>
</dbReference>
<dbReference type="GO" id="GO:0005634">
    <property type="term" value="C:nucleus"/>
    <property type="evidence" value="ECO:0007669"/>
    <property type="project" value="TreeGrafter"/>
</dbReference>
<feature type="domain" description="EF-1-gamma C-terminal" evidence="8">
    <location>
        <begin position="271"/>
        <end position="430"/>
    </location>
</feature>
<comment type="caution">
    <text evidence="11">The sequence shown here is derived from an EMBL/GenBank/DDBJ whole genome shotgun (WGS) entry which is preliminary data.</text>
</comment>
<dbReference type="InterPro" id="IPR036249">
    <property type="entry name" value="Thioredoxin-like_sf"/>
</dbReference>
<evidence type="ECO:0000256" key="2">
    <source>
        <dbReference type="ARBA" id="ARBA00022768"/>
    </source>
</evidence>
<dbReference type="PROSITE" id="PS50040">
    <property type="entry name" value="EF1G_C"/>
    <property type="match status" value="1"/>
</dbReference>
<feature type="compositionally biased region" description="Basic and acidic residues" evidence="7">
    <location>
        <begin position="224"/>
        <end position="249"/>
    </location>
</feature>
<gene>
    <name evidence="11" type="ORF">O3M35_000462</name>
</gene>
<keyword evidence="3 5" id="KW-0648">Protein biosynthesis</keyword>
<keyword evidence="6" id="KW-0175">Coiled coil</keyword>
<dbReference type="Pfam" id="PF00647">
    <property type="entry name" value="EF1G"/>
    <property type="match status" value="1"/>
</dbReference>
<dbReference type="InterPro" id="IPR036282">
    <property type="entry name" value="Glutathione-S-Trfase_C_sf"/>
</dbReference>
<dbReference type="AlphaFoldDB" id="A0AAW1DLJ2"/>
<dbReference type="GO" id="GO:0003746">
    <property type="term" value="F:translation elongation factor activity"/>
    <property type="evidence" value="ECO:0007669"/>
    <property type="project" value="UniProtKB-UniRule"/>
</dbReference>
<evidence type="ECO:0000259" key="10">
    <source>
        <dbReference type="PROSITE" id="PS50405"/>
    </source>
</evidence>
<feature type="region of interest" description="Disordered" evidence="7">
    <location>
        <begin position="211"/>
        <end position="260"/>
    </location>
</feature>
<dbReference type="SUPFAM" id="SSF52833">
    <property type="entry name" value="Thioredoxin-like"/>
    <property type="match status" value="1"/>
</dbReference>
<accession>A0AAW1DLJ2</accession>
<dbReference type="InterPro" id="IPR040079">
    <property type="entry name" value="Glutathione_S-Trfase"/>
</dbReference>
<dbReference type="Proteomes" id="UP001461498">
    <property type="component" value="Unassembled WGS sequence"/>
</dbReference>
<evidence type="ECO:0000256" key="5">
    <source>
        <dbReference type="PROSITE-ProRule" id="PRU00519"/>
    </source>
</evidence>
<dbReference type="Gene3D" id="3.30.70.1010">
    <property type="entry name" value="Translation elongation factor EF1B, gamma chain, conserved domain"/>
    <property type="match status" value="1"/>
</dbReference>
<reference evidence="11 12" key="1">
    <citation type="submission" date="2022-12" db="EMBL/GenBank/DDBJ databases">
        <title>Chromosome-level genome assembly of true bugs.</title>
        <authorList>
            <person name="Ma L."/>
            <person name="Li H."/>
        </authorList>
    </citation>
    <scope>NUCLEOTIDE SEQUENCE [LARGE SCALE GENOMIC DNA]</scope>
    <source>
        <strain evidence="11">Lab_2022b</strain>
    </source>
</reference>
<dbReference type="GO" id="GO:0005737">
    <property type="term" value="C:cytoplasm"/>
    <property type="evidence" value="ECO:0007669"/>
    <property type="project" value="TreeGrafter"/>
</dbReference>
<evidence type="ECO:0000259" key="9">
    <source>
        <dbReference type="PROSITE" id="PS50404"/>
    </source>
</evidence>
<evidence type="ECO:0000313" key="12">
    <source>
        <dbReference type="Proteomes" id="UP001461498"/>
    </source>
</evidence>
<evidence type="ECO:0000256" key="7">
    <source>
        <dbReference type="SAM" id="MobiDB-lite"/>
    </source>
</evidence>
<dbReference type="InterPro" id="IPR050802">
    <property type="entry name" value="EF-GSTs"/>
</dbReference>
<evidence type="ECO:0000256" key="1">
    <source>
        <dbReference type="ARBA" id="ARBA00022218"/>
    </source>
</evidence>
<protein>
    <recommendedName>
        <fullName evidence="1">Elongation factor 1-gamma</fullName>
    </recommendedName>
    <alternativeName>
        <fullName evidence="4">eEF-1B gamma</fullName>
    </alternativeName>
</protein>
<dbReference type="PROSITE" id="PS50404">
    <property type="entry name" value="GST_NTER"/>
    <property type="match status" value="1"/>
</dbReference>
<dbReference type="SUPFAM" id="SSF47616">
    <property type="entry name" value="GST C-terminal domain-like"/>
    <property type="match status" value="1"/>
</dbReference>